<evidence type="ECO:0000313" key="2">
    <source>
        <dbReference type="Proteomes" id="UP000242791"/>
    </source>
</evidence>
<comment type="caution">
    <text evidence="1">The sequence shown here is derived from an EMBL/GenBank/DDBJ whole genome shotgun (WGS) entry which is preliminary data.</text>
</comment>
<dbReference type="Proteomes" id="UP000242791">
    <property type="component" value="Unassembled WGS sequence"/>
</dbReference>
<dbReference type="EMBL" id="LGTZ01000010">
    <property type="protein sequence ID" value="OJD28419.1"/>
    <property type="molecule type" value="Genomic_DNA"/>
</dbReference>
<keyword evidence="2" id="KW-1185">Reference proteome</keyword>
<accession>A0A1J9R7P8</accession>
<dbReference type="VEuPathDB" id="FungiDB:ACJ73_00167"/>
<organism evidence="1 2">
    <name type="scientific">Blastomyces percursus</name>
    <dbReference type="NCBI Taxonomy" id="1658174"/>
    <lineage>
        <taxon>Eukaryota</taxon>
        <taxon>Fungi</taxon>
        <taxon>Dikarya</taxon>
        <taxon>Ascomycota</taxon>
        <taxon>Pezizomycotina</taxon>
        <taxon>Eurotiomycetes</taxon>
        <taxon>Eurotiomycetidae</taxon>
        <taxon>Onygenales</taxon>
        <taxon>Ajellomycetaceae</taxon>
        <taxon>Blastomyces</taxon>
    </lineage>
</organism>
<sequence length="136" mass="15391">MGGIEPLGFNDRLKSLLPLEKNRAELLGNMNILLTGLRRQLGIVFVVDWRTTTKLNSNGPKSQSSRLRPQLEMRNRYPSTYKLANLRFESAAGIIWHGPVAVALDGVESSRRGIRRDSKVPQISFEFEMRLLEILG</sequence>
<proteinExistence type="predicted"/>
<evidence type="ECO:0000313" key="1">
    <source>
        <dbReference type="EMBL" id="OJD28419.1"/>
    </source>
</evidence>
<name>A0A1J9R7P8_9EURO</name>
<reference evidence="1 2" key="1">
    <citation type="submission" date="2015-08" db="EMBL/GenBank/DDBJ databases">
        <title>Emmonsia species relationships and genome sequence.</title>
        <authorList>
            <person name="Cuomo C.A."/>
            <person name="Schwartz I.S."/>
            <person name="Kenyon C."/>
            <person name="De Hoog G.S."/>
            <person name="Govender N.P."/>
            <person name="Botha A."/>
            <person name="Moreno L."/>
            <person name="De Vries M."/>
            <person name="Munoz J.F."/>
            <person name="Stielow J.B."/>
        </authorList>
    </citation>
    <scope>NUCLEOTIDE SEQUENCE [LARGE SCALE GENOMIC DNA]</scope>
    <source>
        <strain evidence="1 2">EI222</strain>
    </source>
</reference>
<dbReference type="AlphaFoldDB" id="A0A1J9R7P8"/>
<protein>
    <submittedName>
        <fullName evidence="1">Uncharacterized protein</fullName>
    </submittedName>
</protein>
<gene>
    <name evidence="1" type="ORF">ACJ73_00167</name>
</gene>